<dbReference type="AlphaFoldDB" id="A0A0F9J3Z2"/>
<dbReference type="PANTHER" id="PTHR39550:SF1">
    <property type="entry name" value="SLL0658 PROTEIN"/>
    <property type="match status" value="1"/>
</dbReference>
<dbReference type="EMBL" id="LAZR01019079">
    <property type="protein sequence ID" value="KKL93862.1"/>
    <property type="molecule type" value="Genomic_DNA"/>
</dbReference>
<gene>
    <name evidence="1" type="ORF">LCGC14_1870470</name>
</gene>
<evidence type="ECO:0000313" key="1">
    <source>
        <dbReference type="EMBL" id="KKL93862.1"/>
    </source>
</evidence>
<proteinExistence type="predicted"/>
<reference evidence="1" key="1">
    <citation type="journal article" date="2015" name="Nature">
        <title>Complex archaea that bridge the gap between prokaryotes and eukaryotes.</title>
        <authorList>
            <person name="Spang A."/>
            <person name="Saw J.H."/>
            <person name="Jorgensen S.L."/>
            <person name="Zaremba-Niedzwiedzka K."/>
            <person name="Martijn J."/>
            <person name="Lind A.E."/>
            <person name="van Eijk R."/>
            <person name="Schleper C."/>
            <person name="Guy L."/>
            <person name="Ettema T.J."/>
        </authorList>
    </citation>
    <scope>NUCLEOTIDE SEQUENCE</scope>
</reference>
<protein>
    <recommendedName>
        <fullName evidence="2">PIN domain-containing protein</fullName>
    </recommendedName>
</protein>
<accession>A0A0F9J3Z2</accession>
<evidence type="ECO:0008006" key="2">
    <source>
        <dbReference type="Google" id="ProtNLM"/>
    </source>
</evidence>
<dbReference type="Pfam" id="PF11848">
    <property type="entry name" value="DUF3368"/>
    <property type="match status" value="1"/>
</dbReference>
<dbReference type="PANTHER" id="PTHR39550">
    <property type="entry name" value="SLL0658 PROTEIN"/>
    <property type="match status" value="1"/>
</dbReference>
<name>A0A0F9J3Z2_9ZZZZ</name>
<comment type="caution">
    <text evidence="1">The sequence shown here is derived from an EMBL/GenBank/DDBJ whole genome shotgun (WGS) entry which is preliminary data.</text>
</comment>
<dbReference type="InterPro" id="IPR021799">
    <property type="entry name" value="PIN-like_prokaryotic"/>
</dbReference>
<sequence>MKKYVFDACSLIYLTKINIKELLPKLGDITVSSTVKNELIEDIDKFKDAKMLKKNIKKKIIKESNYNTQDLFSTKNLGKGEKETIEICLKGEGILVTDDHQALNLAISIGLQPKTSEIILLDLLERAIIDHERFYTLFGELAVIKALKPEVITLINKKAEDIIKTKFIKSKEEDK</sequence>
<organism evidence="1">
    <name type="scientific">marine sediment metagenome</name>
    <dbReference type="NCBI Taxonomy" id="412755"/>
    <lineage>
        <taxon>unclassified sequences</taxon>
        <taxon>metagenomes</taxon>
        <taxon>ecological metagenomes</taxon>
    </lineage>
</organism>